<keyword evidence="2" id="KW-1185">Reference proteome</keyword>
<gene>
    <name evidence="1" type="ORF">GCM10011594_14710</name>
</gene>
<comment type="caution">
    <text evidence="1">The sequence shown here is derived from an EMBL/GenBank/DDBJ whole genome shotgun (WGS) entry which is preliminary data.</text>
</comment>
<dbReference type="Proteomes" id="UP000655208">
    <property type="component" value="Unassembled WGS sequence"/>
</dbReference>
<reference evidence="1" key="1">
    <citation type="journal article" date="2014" name="Int. J. Syst. Evol. Microbiol.">
        <title>Complete genome sequence of Corynebacterium casei LMG S-19264T (=DSM 44701T), isolated from a smear-ripened cheese.</title>
        <authorList>
            <consortium name="US DOE Joint Genome Institute (JGI-PGF)"/>
            <person name="Walter F."/>
            <person name="Albersmeier A."/>
            <person name="Kalinowski J."/>
            <person name="Ruckert C."/>
        </authorList>
    </citation>
    <scope>NUCLEOTIDE SEQUENCE</scope>
    <source>
        <strain evidence="1">CGMCC 4.7308</strain>
    </source>
</reference>
<dbReference type="EMBL" id="BMNA01000003">
    <property type="protein sequence ID" value="GGL96050.1"/>
    <property type="molecule type" value="Genomic_DNA"/>
</dbReference>
<evidence type="ECO:0008006" key="3">
    <source>
        <dbReference type="Google" id="ProtNLM"/>
    </source>
</evidence>
<evidence type="ECO:0000313" key="2">
    <source>
        <dbReference type="Proteomes" id="UP000655208"/>
    </source>
</evidence>
<protein>
    <recommendedName>
        <fullName evidence="3">Pilus assembly protein CpaE</fullName>
    </recommendedName>
</protein>
<sequence>MTAFRELALALRAAGVRWTPRPGDRFTLVDPAFADDVYTIAEMVVELQDATDAQVLGFNGTTEWALDSVDFADAVWLPREDQLRDLLGPMFRRLERTADGYAVTVHLPGRAPEDIPAGSAEDAYALAVLARLAAADAAAG</sequence>
<dbReference type="RefSeq" id="WP_188940906.1">
    <property type="nucleotide sequence ID" value="NZ_BMNA01000003.1"/>
</dbReference>
<proteinExistence type="predicted"/>
<accession>A0A917SSW4</accession>
<dbReference type="AlphaFoldDB" id="A0A917SSW4"/>
<name>A0A917SSW4_9ACTN</name>
<organism evidence="1 2">
    <name type="scientific">Nakamurella endophytica</name>
    <dbReference type="NCBI Taxonomy" id="1748367"/>
    <lineage>
        <taxon>Bacteria</taxon>
        <taxon>Bacillati</taxon>
        <taxon>Actinomycetota</taxon>
        <taxon>Actinomycetes</taxon>
        <taxon>Nakamurellales</taxon>
        <taxon>Nakamurellaceae</taxon>
        <taxon>Nakamurella</taxon>
    </lineage>
</organism>
<reference evidence="1" key="2">
    <citation type="submission" date="2020-09" db="EMBL/GenBank/DDBJ databases">
        <authorList>
            <person name="Sun Q."/>
            <person name="Zhou Y."/>
        </authorList>
    </citation>
    <scope>NUCLEOTIDE SEQUENCE</scope>
    <source>
        <strain evidence="1">CGMCC 4.7308</strain>
    </source>
</reference>
<evidence type="ECO:0000313" key="1">
    <source>
        <dbReference type="EMBL" id="GGL96050.1"/>
    </source>
</evidence>